<proteinExistence type="predicted"/>
<keyword evidence="2" id="KW-1185">Reference proteome</keyword>
<name>N1PMT0_DOTSN</name>
<dbReference type="Proteomes" id="UP000016933">
    <property type="component" value="Unassembled WGS sequence"/>
</dbReference>
<dbReference type="EMBL" id="KB446541">
    <property type="protein sequence ID" value="EME42771.1"/>
    <property type="molecule type" value="Genomic_DNA"/>
</dbReference>
<sequence length="95" mass="10558">MTTELSDVCSVVEPESLISRASTPTLPFYCRETMRRPGKLSHSPDTAWLSSASRHITSVQRSGDLVGTEMYAAWLPARAFNRYVIDIAKRSAPLD</sequence>
<accession>N1PMT0</accession>
<evidence type="ECO:0000313" key="2">
    <source>
        <dbReference type="Proteomes" id="UP000016933"/>
    </source>
</evidence>
<protein>
    <submittedName>
        <fullName evidence="1">Uncharacterized protein</fullName>
    </submittedName>
</protein>
<dbReference type="HOGENOM" id="CLU_2372781_0_0_1"/>
<dbReference type="AlphaFoldDB" id="N1PMT0"/>
<reference evidence="1 2" key="2">
    <citation type="journal article" date="2012" name="PLoS Pathog.">
        <title>Diverse lifestyles and strategies of plant pathogenesis encoded in the genomes of eighteen Dothideomycetes fungi.</title>
        <authorList>
            <person name="Ohm R.A."/>
            <person name="Feau N."/>
            <person name="Henrissat B."/>
            <person name="Schoch C.L."/>
            <person name="Horwitz B.A."/>
            <person name="Barry K.W."/>
            <person name="Condon B.J."/>
            <person name="Copeland A.C."/>
            <person name="Dhillon B."/>
            <person name="Glaser F."/>
            <person name="Hesse C.N."/>
            <person name="Kosti I."/>
            <person name="LaButti K."/>
            <person name="Lindquist E.A."/>
            <person name="Lucas S."/>
            <person name="Salamov A.A."/>
            <person name="Bradshaw R.E."/>
            <person name="Ciuffetti L."/>
            <person name="Hamelin R.C."/>
            <person name="Kema G.H.J."/>
            <person name="Lawrence C."/>
            <person name="Scott J.A."/>
            <person name="Spatafora J.W."/>
            <person name="Turgeon B.G."/>
            <person name="de Wit P.J.G.M."/>
            <person name="Zhong S."/>
            <person name="Goodwin S.B."/>
            <person name="Grigoriev I.V."/>
        </authorList>
    </citation>
    <scope>NUCLEOTIDE SEQUENCE [LARGE SCALE GENOMIC DNA]</scope>
    <source>
        <strain evidence="2">NZE10 / CBS 128990</strain>
    </source>
</reference>
<gene>
    <name evidence="1" type="ORF">DOTSEDRAFT_73529</name>
</gene>
<organism evidence="1 2">
    <name type="scientific">Dothistroma septosporum (strain NZE10 / CBS 128990)</name>
    <name type="common">Red band needle blight fungus</name>
    <name type="synonym">Mycosphaerella pini</name>
    <dbReference type="NCBI Taxonomy" id="675120"/>
    <lineage>
        <taxon>Eukaryota</taxon>
        <taxon>Fungi</taxon>
        <taxon>Dikarya</taxon>
        <taxon>Ascomycota</taxon>
        <taxon>Pezizomycotina</taxon>
        <taxon>Dothideomycetes</taxon>
        <taxon>Dothideomycetidae</taxon>
        <taxon>Mycosphaerellales</taxon>
        <taxon>Mycosphaerellaceae</taxon>
        <taxon>Dothistroma</taxon>
    </lineage>
</organism>
<reference evidence="2" key="1">
    <citation type="journal article" date="2012" name="PLoS Genet.">
        <title>The genomes of the fungal plant pathogens Cladosporium fulvum and Dothistroma septosporum reveal adaptation to different hosts and lifestyles but also signatures of common ancestry.</title>
        <authorList>
            <person name="de Wit P.J.G.M."/>
            <person name="van der Burgt A."/>
            <person name="Oekmen B."/>
            <person name="Stergiopoulos I."/>
            <person name="Abd-Elsalam K.A."/>
            <person name="Aerts A.L."/>
            <person name="Bahkali A.H."/>
            <person name="Beenen H.G."/>
            <person name="Chettri P."/>
            <person name="Cox M.P."/>
            <person name="Datema E."/>
            <person name="de Vries R.P."/>
            <person name="Dhillon B."/>
            <person name="Ganley A.R."/>
            <person name="Griffiths S.A."/>
            <person name="Guo Y."/>
            <person name="Hamelin R.C."/>
            <person name="Henrissat B."/>
            <person name="Kabir M.S."/>
            <person name="Jashni M.K."/>
            <person name="Kema G."/>
            <person name="Klaubauf S."/>
            <person name="Lapidus A."/>
            <person name="Levasseur A."/>
            <person name="Lindquist E."/>
            <person name="Mehrabi R."/>
            <person name="Ohm R.A."/>
            <person name="Owen T.J."/>
            <person name="Salamov A."/>
            <person name="Schwelm A."/>
            <person name="Schijlen E."/>
            <person name="Sun H."/>
            <person name="van den Burg H.A."/>
            <person name="van Ham R.C.H.J."/>
            <person name="Zhang S."/>
            <person name="Goodwin S.B."/>
            <person name="Grigoriev I.V."/>
            <person name="Collemare J."/>
            <person name="Bradshaw R.E."/>
        </authorList>
    </citation>
    <scope>NUCLEOTIDE SEQUENCE [LARGE SCALE GENOMIC DNA]</scope>
    <source>
        <strain evidence="2">NZE10 / CBS 128990</strain>
    </source>
</reference>
<evidence type="ECO:0000313" key="1">
    <source>
        <dbReference type="EMBL" id="EME42771.1"/>
    </source>
</evidence>